<protein>
    <recommendedName>
        <fullName evidence="2">Sn-glycerol-3-phosphate-binding periplasmic protein UgpB</fullName>
    </recommendedName>
</protein>
<dbReference type="SUPFAM" id="SSF53850">
    <property type="entry name" value="Periplasmic binding protein-like II"/>
    <property type="match status" value="1"/>
</dbReference>
<comment type="caution">
    <text evidence="1">The sequence shown here is derived from an EMBL/GenBank/DDBJ whole genome shotgun (WGS) entry which is preliminary data.</text>
</comment>
<evidence type="ECO:0008006" key="2">
    <source>
        <dbReference type="Google" id="ProtNLM"/>
    </source>
</evidence>
<name>A0A645A0P5_9ZZZZ</name>
<dbReference type="Gene3D" id="3.40.190.10">
    <property type="entry name" value="Periplasmic binding protein-like II"/>
    <property type="match status" value="1"/>
</dbReference>
<gene>
    <name evidence="1" type="ORF">SDC9_92483</name>
</gene>
<proteinExistence type="predicted"/>
<reference evidence="1" key="1">
    <citation type="submission" date="2019-08" db="EMBL/GenBank/DDBJ databases">
        <authorList>
            <person name="Kucharzyk K."/>
            <person name="Murdoch R.W."/>
            <person name="Higgins S."/>
            <person name="Loffler F."/>
        </authorList>
    </citation>
    <scope>NUCLEOTIDE SEQUENCE</scope>
</reference>
<organism evidence="1">
    <name type="scientific">bioreactor metagenome</name>
    <dbReference type="NCBI Taxonomy" id="1076179"/>
    <lineage>
        <taxon>unclassified sequences</taxon>
        <taxon>metagenomes</taxon>
        <taxon>ecological metagenomes</taxon>
    </lineage>
</organism>
<dbReference type="EMBL" id="VSSQ01011015">
    <property type="protein sequence ID" value="MPM45791.1"/>
    <property type="molecule type" value="Genomic_DNA"/>
</dbReference>
<sequence length="213" mass="24313">MCEFITMYNFPKDYDFANRFRSGEMPIGIADYTTYSLLTIFAPEIRGLWEFTLIPGTPDASGQVNHSVNSGVSAVMMMRGCKDVESAWTFMKWWTGEQAQGRYGNELLALLGPSGRHPTANLNALYKQPWPSADRKNLEEGFKHLTSTPEMPGGYIISRDVQFAFLKVYNDNTVPIETLLNYIEDMNKELSRKREEFNLPTLDDPTTWQTAQK</sequence>
<accession>A0A645A0P5</accession>
<evidence type="ECO:0000313" key="1">
    <source>
        <dbReference type="EMBL" id="MPM45791.1"/>
    </source>
</evidence>
<dbReference type="AlphaFoldDB" id="A0A645A0P5"/>